<keyword evidence="3" id="KW-1185">Reference proteome</keyword>
<feature type="region of interest" description="Disordered" evidence="1">
    <location>
        <begin position="32"/>
        <end position="55"/>
    </location>
</feature>
<name>A0ABS8TIN4_DATST</name>
<evidence type="ECO:0000256" key="1">
    <source>
        <dbReference type="SAM" id="MobiDB-lite"/>
    </source>
</evidence>
<dbReference type="Proteomes" id="UP000823775">
    <property type="component" value="Unassembled WGS sequence"/>
</dbReference>
<evidence type="ECO:0000313" key="3">
    <source>
        <dbReference type="Proteomes" id="UP000823775"/>
    </source>
</evidence>
<evidence type="ECO:0000313" key="2">
    <source>
        <dbReference type="EMBL" id="MCD7471380.1"/>
    </source>
</evidence>
<dbReference type="EMBL" id="JACEIK010001675">
    <property type="protein sequence ID" value="MCD7471380.1"/>
    <property type="molecule type" value="Genomic_DNA"/>
</dbReference>
<accession>A0ABS8TIN4</accession>
<protein>
    <submittedName>
        <fullName evidence="2">Uncharacterized protein</fullName>
    </submittedName>
</protein>
<sequence length="180" mass="20653">VKTGENGMKTKSCRCLEFVAEFKRRRELDLRIQGKNANQKSKPKLREAPYKSRRRSPANLAGRIVFRGETQVEATEVTARPNSVIADATLNTQSHMEEFHKEFANSKILSSFPQTNPLFLTLPHHIPHPRTRSHYSSVCILGILHKSSQEHVIEGYRVSFVSTKYEYDRWLSEKGDLEGN</sequence>
<feature type="non-terminal residue" evidence="2">
    <location>
        <position position="1"/>
    </location>
</feature>
<gene>
    <name evidence="2" type="ORF">HAX54_011786</name>
</gene>
<organism evidence="2 3">
    <name type="scientific">Datura stramonium</name>
    <name type="common">Jimsonweed</name>
    <name type="synonym">Common thornapple</name>
    <dbReference type="NCBI Taxonomy" id="4076"/>
    <lineage>
        <taxon>Eukaryota</taxon>
        <taxon>Viridiplantae</taxon>
        <taxon>Streptophyta</taxon>
        <taxon>Embryophyta</taxon>
        <taxon>Tracheophyta</taxon>
        <taxon>Spermatophyta</taxon>
        <taxon>Magnoliopsida</taxon>
        <taxon>eudicotyledons</taxon>
        <taxon>Gunneridae</taxon>
        <taxon>Pentapetalae</taxon>
        <taxon>asterids</taxon>
        <taxon>lamiids</taxon>
        <taxon>Solanales</taxon>
        <taxon>Solanaceae</taxon>
        <taxon>Solanoideae</taxon>
        <taxon>Datureae</taxon>
        <taxon>Datura</taxon>
    </lineage>
</organism>
<reference evidence="2 3" key="1">
    <citation type="journal article" date="2021" name="BMC Genomics">
        <title>Datura genome reveals duplications of psychoactive alkaloid biosynthetic genes and high mutation rate following tissue culture.</title>
        <authorList>
            <person name="Rajewski A."/>
            <person name="Carter-House D."/>
            <person name="Stajich J."/>
            <person name="Litt A."/>
        </authorList>
    </citation>
    <scope>NUCLEOTIDE SEQUENCE [LARGE SCALE GENOMIC DNA]</scope>
    <source>
        <strain evidence="2">AR-01</strain>
    </source>
</reference>
<comment type="caution">
    <text evidence="2">The sequence shown here is derived from an EMBL/GenBank/DDBJ whole genome shotgun (WGS) entry which is preliminary data.</text>
</comment>
<proteinExistence type="predicted"/>